<comment type="caution">
    <text evidence="1">The sequence shown here is derived from an EMBL/GenBank/DDBJ whole genome shotgun (WGS) entry which is preliminary data.</text>
</comment>
<organism evidence="1 2">
    <name type="scientific">Vallicoccus soli</name>
    <dbReference type="NCBI Taxonomy" id="2339232"/>
    <lineage>
        <taxon>Bacteria</taxon>
        <taxon>Bacillati</taxon>
        <taxon>Actinomycetota</taxon>
        <taxon>Actinomycetes</taxon>
        <taxon>Motilibacterales</taxon>
        <taxon>Vallicoccaceae</taxon>
        <taxon>Vallicoccus</taxon>
    </lineage>
</organism>
<dbReference type="AlphaFoldDB" id="A0A3A3ZC77"/>
<dbReference type="EMBL" id="QZEZ01000012">
    <property type="protein sequence ID" value="RJK92760.1"/>
    <property type="molecule type" value="Genomic_DNA"/>
</dbReference>
<dbReference type="Proteomes" id="UP000265614">
    <property type="component" value="Unassembled WGS sequence"/>
</dbReference>
<evidence type="ECO:0000313" key="1">
    <source>
        <dbReference type="EMBL" id="RJK92760.1"/>
    </source>
</evidence>
<keyword evidence="2" id="KW-1185">Reference proteome</keyword>
<gene>
    <name evidence="1" type="ORF">D5H78_17980</name>
</gene>
<dbReference type="OrthoDB" id="4350636at2"/>
<accession>A0A3A3ZC77</accession>
<protein>
    <submittedName>
        <fullName evidence="1">Uncharacterized protein</fullName>
    </submittedName>
</protein>
<dbReference type="RefSeq" id="WP_119951895.1">
    <property type="nucleotide sequence ID" value="NZ_QZEZ01000012.1"/>
</dbReference>
<evidence type="ECO:0000313" key="2">
    <source>
        <dbReference type="Proteomes" id="UP000265614"/>
    </source>
</evidence>
<proteinExistence type="predicted"/>
<reference evidence="1 2" key="1">
    <citation type="submission" date="2018-09" db="EMBL/GenBank/DDBJ databases">
        <title>YIM 75000 draft genome.</title>
        <authorList>
            <person name="Tang S."/>
            <person name="Feng Y."/>
        </authorList>
    </citation>
    <scope>NUCLEOTIDE SEQUENCE [LARGE SCALE GENOMIC DNA]</scope>
    <source>
        <strain evidence="1 2">YIM 75000</strain>
    </source>
</reference>
<sequence length="174" mass="18151">MEEMLGLALVLFVVAACALGTGVAVLVLVARRLVLAASEGLGDLTLRAASYGVGRRPSVGRLRLALRTELDAARRAVAAAREQGLPLGDAPALVGRLQSAARELDARLRTLGREPDADVVRRALPGLRAEVEVVTRSAADLRGALLASGSAVQAEELRALGDACALESRALRTR</sequence>
<name>A0A3A3ZC77_9ACTN</name>